<evidence type="ECO:0000256" key="2">
    <source>
        <dbReference type="ARBA" id="ARBA00007977"/>
    </source>
</evidence>
<feature type="transmembrane region" description="Helical" evidence="7">
    <location>
        <begin position="281"/>
        <end position="302"/>
    </location>
</feature>
<evidence type="ECO:0000256" key="6">
    <source>
        <dbReference type="ARBA" id="ARBA00023136"/>
    </source>
</evidence>
<keyword evidence="5 7" id="KW-1133">Transmembrane helix</keyword>
<dbReference type="PANTHER" id="PTHR30106">
    <property type="entry name" value="INNER MEMBRANE PROTEIN YEIH-RELATED"/>
    <property type="match status" value="1"/>
</dbReference>
<gene>
    <name evidence="8" type="ORF">SAMN04489858_10445</name>
</gene>
<dbReference type="InterPro" id="IPR018383">
    <property type="entry name" value="UPF0324_pro"/>
</dbReference>
<dbReference type="Proteomes" id="UP000199180">
    <property type="component" value="Unassembled WGS sequence"/>
</dbReference>
<comment type="similarity">
    <text evidence="2">Belongs to the UPF0324 family.</text>
</comment>
<dbReference type="Pfam" id="PF03601">
    <property type="entry name" value="Cons_hypoth698"/>
    <property type="match status" value="1"/>
</dbReference>
<evidence type="ECO:0000313" key="9">
    <source>
        <dbReference type="Proteomes" id="UP000199180"/>
    </source>
</evidence>
<dbReference type="RefSeq" id="WP_245739278.1">
    <property type="nucleotide sequence ID" value="NZ_FOHO01000004.1"/>
</dbReference>
<evidence type="ECO:0000313" key="8">
    <source>
        <dbReference type="EMBL" id="SET28530.1"/>
    </source>
</evidence>
<evidence type="ECO:0000256" key="1">
    <source>
        <dbReference type="ARBA" id="ARBA00004651"/>
    </source>
</evidence>
<feature type="transmembrane region" description="Helical" evidence="7">
    <location>
        <begin position="257"/>
        <end position="275"/>
    </location>
</feature>
<feature type="transmembrane region" description="Helical" evidence="7">
    <location>
        <begin position="314"/>
        <end position="338"/>
    </location>
</feature>
<proteinExistence type="inferred from homology"/>
<feature type="transmembrane region" description="Helical" evidence="7">
    <location>
        <begin position="162"/>
        <end position="187"/>
    </location>
</feature>
<dbReference type="AlphaFoldDB" id="A0A1I0D8C6"/>
<reference evidence="8 9" key="1">
    <citation type="submission" date="2016-10" db="EMBL/GenBank/DDBJ databases">
        <authorList>
            <person name="de Groot N.N."/>
        </authorList>
    </citation>
    <scope>NUCLEOTIDE SEQUENCE [LARGE SCALE GENOMIC DNA]</scope>
    <source>
        <strain evidence="8 9">DSM 17862</strain>
    </source>
</reference>
<dbReference type="GO" id="GO:0005886">
    <property type="term" value="C:plasma membrane"/>
    <property type="evidence" value="ECO:0007669"/>
    <property type="project" value="UniProtKB-SubCell"/>
</dbReference>
<keyword evidence="4 7" id="KW-0812">Transmembrane</keyword>
<accession>A0A1I0D8C6</accession>
<keyword evidence="9" id="KW-1185">Reference proteome</keyword>
<keyword evidence="6 7" id="KW-0472">Membrane</keyword>
<dbReference type="STRING" id="364199.SAMN04489858_10445"/>
<dbReference type="EMBL" id="FOHO01000004">
    <property type="protein sequence ID" value="SET28530.1"/>
    <property type="molecule type" value="Genomic_DNA"/>
</dbReference>
<feature type="transmembrane region" description="Helical" evidence="7">
    <location>
        <begin position="194"/>
        <end position="216"/>
    </location>
</feature>
<feature type="transmembrane region" description="Helical" evidence="7">
    <location>
        <begin position="21"/>
        <end position="37"/>
    </location>
</feature>
<evidence type="ECO:0000256" key="3">
    <source>
        <dbReference type="ARBA" id="ARBA00022475"/>
    </source>
</evidence>
<protein>
    <submittedName>
        <fullName evidence="8">Conserved hypothetical integral membrane protein</fullName>
    </submittedName>
</protein>
<evidence type="ECO:0000256" key="4">
    <source>
        <dbReference type="ARBA" id="ARBA00022692"/>
    </source>
</evidence>
<name>A0A1I0D8C6_9RHOB</name>
<feature type="transmembrane region" description="Helical" evidence="7">
    <location>
        <begin position="43"/>
        <end position="63"/>
    </location>
</feature>
<organism evidence="8 9">
    <name type="scientific">Paracoccus homiensis</name>
    <dbReference type="NCBI Taxonomy" id="364199"/>
    <lineage>
        <taxon>Bacteria</taxon>
        <taxon>Pseudomonadati</taxon>
        <taxon>Pseudomonadota</taxon>
        <taxon>Alphaproteobacteria</taxon>
        <taxon>Rhodobacterales</taxon>
        <taxon>Paracoccaceae</taxon>
        <taxon>Paracoccus</taxon>
    </lineage>
</organism>
<feature type="transmembrane region" description="Helical" evidence="7">
    <location>
        <begin position="228"/>
        <end position="245"/>
    </location>
</feature>
<feature type="transmembrane region" description="Helical" evidence="7">
    <location>
        <begin position="131"/>
        <end position="150"/>
    </location>
</feature>
<comment type="subcellular location">
    <subcellularLocation>
        <location evidence="1">Cell membrane</location>
        <topology evidence="1">Multi-pass membrane protein</topology>
    </subcellularLocation>
</comment>
<evidence type="ECO:0000256" key="7">
    <source>
        <dbReference type="SAM" id="Phobius"/>
    </source>
</evidence>
<sequence>MADQGMTQHHGLLPDSFRRRAPGVGLSLVVAAVAFGLQRASGIAALSPLVLAMLLGILFRTVIGKPAGTHEGIAFTLRPILRSAIVMLGFQITLTEVAGLGWSVSLAVVATLVATLVFAKTVGRWMGVDAKLAELIGAGSAICGASAIIACNTVTRGSDEDVAYAMACVTLFGTAAMLLSPVVAGLIGLTPDVYGLWVGTSIHEVAQVIGAAFALGDQAGHAGTVAKLGRVMMLAPVILMLGAMARRGASGSETKVPVPWFAFGFVGVMLLNSVVSLPQPAQHAVVTLTSFLMTMALAAMGLETDLRRLRLKGMRPLILGALSWLFIAGFGLMAVLLAV</sequence>
<evidence type="ECO:0000256" key="5">
    <source>
        <dbReference type="ARBA" id="ARBA00022989"/>
    </source>
</evidence>
<keyword evidence="3" id="KW-1003">Cell membrane</keyword>
<dbReference type="PANTHER" id="PTHR30106:SF2">
    <property type="entry name" value="UPF0324 INNER MEMBRANE PROTEIN YEIH"/>
    <property type="match status" value="1"/>
</dbReference>
<feature type="transmembrane region" description="Helical" evidence="7">
    <location>
        <begin position="100"/>
        <end position="119"/>
    </location>
</feature>